<protein>
    <submittedName>
        <fullName evidence="3">DNA processing protein</fullName>
    </submittedName>
</protein>
<dbReference type="NCBIfam" id="TIGR00732">
    <property type="entry name" value="dprA"/>
    <property type="match status" value="1"/>
</dbReference>
<evidence type="ECO:0000256" key="1">
    <source>
        <dbReference type="ARBA" id="ARBA00006525"/>
    </source>
</evidence>
<evidence type="ECO:0000313" key="3">
    <source>
        <dbReference type="EMBL" id="SDJ75298.1"/>
    </source>
</evidence>
<dbReference type="Proteomes" id="UP000242700">
    <property type="component" value="Unassembled WGS sequence"/>
</dbReference>
<dbReference type="Pfam" id="PF02481">
    <property type="entry name" value="DNA_processg_A"/>
    <property type="match status" value="1"/>
</dbReference>
<dbReference type="EMBL" id="FNFI01000002">
    <property type="protein sequence ID" value="SDJ75298.1"/>
    <property type="molecule type" value="Genomic_DNA"/>
</dbReference>
<dbReference type="GO" id="GO:0009294">
    <property type="term" value="P:DNA-mediated transformation"/>
    <property type="evidence" value="ECO:0007669"/>
    <property type="project" value="InterPro"/>
</dbReference>
<comment type="similarity">
    <text evidence="1">Belongs to the DprA/Smf family.</text>
</comment>
<name>A0A1G8WAK6_9STAP</name>
<dbReference type="SUPFAM" id="SSF102405">
    <property type="entry name" value="MCP/YpsA-like"/>
    <property type="match status" value="1"/>
</dbReference>
<dbReference type="Gene3D" id="3.40.50.450">
    <property type="match status" value="1"/>
</dbReference>
<organism evidence="3 4">
    <name type="scientific">Jeotgalicoccus aerolatus</name>
    <dbReference type="NCBI Taxonomy" id="709510"/>
    <lineage>
        <taxon>Bacteria</taxon>
        <taxon>Bacillati</taxon>
        <taxon>Bacillota</taxon>
        <taxon>Bacilli</taxon>
        <taxon>Bacillales</taxon>
        <taxon>Staphylococcaceae</taxon>
        <taxon>Jeotgalicoccus</taxon>
    </lineage>
</organism>
<evidence type="ECO:0000259" key="2">
    <source>
        <dbReference type="Pfam" id="PF02481"/>
    </source>
</evidence>
<dbReference type="InterPro" id="IPR003488">
    <property type="entry name" value="DprA"/>
</dbReference>
<sequence length="262" mass="29139">MDLLLMSFAGVTAKEYLTIQQQGNITPSLYAKIQRTKTLNRHDIIRRLDQDNIGYITYEHELYPPLLKEIYDFPYILYYRGNLSILSEKMLGVVGSRKASGYTKKALEKILPELENIAVVSGLAYGADEAAHRIAVEHNMKTIGVLAFGHHTHYPKTTADIRRQMEQDHITISEYPPDTPINKWQFVARNRIIAGAAQGVLVTEAEEKSGSLITLEMALDENRNGYCLPGNITSPLSAGTNLRIQEGASAVTAASDIQADFS</sequence>
<reference evidence="4" key="1">
    <citation type="submission" date="2016-10" db="EMBL/GenBank/DDBJ databases">
        <authorList>
            <person name="Varghese N."/>
            <person name="Submissions S."/>
        </authorList>
    </citation>
    <scope>NUCLEOTIDE SEQUENCE [LARGE SCALE GENOMIC DNA]</scope>
    <source>
        <strain evidence="4">CGMCC 1.8911</strain>
    </source>
</reference>
<feature type="domain" description="Smf/DprA SLOG" evidence="2">
    <location>
        <begin position="55"/>
        <end position="260"/>
    </location>
</feature>
<gene>
    <name evidence="3" type="ORF">SAMN05216187_102180</name>
</gene>
<evidence type="ECO:0000313" key="4">
    <source>
        <dbReference type="Proteomes" id="UP000242700"/>
    </source>
</evidence>
<dbReference type="OrthoDB" id="9785707at2"/>
<dbReference type="RefSeq" id="WP_092595373.1">
    <property type="nucleotide sequence ID" value="NZ_FNFI01000002.1"/>
</dbReference>
<proteinExistence type="inferred from homology"/>
<dbReference type="InterPro" id="IPR057666">
    <property type="entry name" value="DrpA_SLOG"/>
</dbReference>
<dbReference type="PANTHER" id="PTHR43022:SF1">
    <property type="entry name" value="PROTEIN SMF"/>
    <property type="match status" value="1"/>
</dbReference>
<accession>A0A1G8WAK6</accession>
<dbReference type="PANTHER" id="PTHR43022">
    <property type="entry name" value="PROTEIN SMF"/>
    <property type="match status" value="1"/>
</dbReference>
<dbReference type="STRING" id="586411.SAMN05216187_102180"/>
<dbReference type="AlphaFoldDB" id="A0A1G8WAK6"/>